<dbReference type="CDD" id="cd12797">
    <property type="entry name" value="M23_peptidase"/>
    <property type="match status" value="1"/>
</dbReference>
<dbReference type="PANTHER" id="PTHR21666">
    <property type="entry name" value="PEPTIDASE-RELATED"/>
    <property type="match status" value="1"/>
</dbReference>
<feature type="domain" description="LysM" evidence="1">
    <location>
        <begin position="33"/>
        <end position="77"/>
    </location>
</feature>
<protein>
    <submittedName>
        <fullName evidence="2">Peptidoglycan DD-metalloendopeptidase family protein</fullName>
    </submittedName>
</protein>
<dbReference type="Gene3D" id="3.10.350.10">
    <property type="entry name" value="LysM domain"/>
    <property type="match status" value="2"/>
</dbReference>
<sequence>MMGVIIMDYKLHIIMILLLICLMSTLVLANTYTTYTIKKGDTLSLIANSFNIKTEEIIKINNIKNPDLILVGEKIRIPSEGIKYTVKSGDSLWKIAQSFKVKLQQIINLNRITKPGIIYTGQELIIPVSNDRTRYQLASRAKSINYIWPVQGRISSEYGWRIHPIRKKREFHTGLDIAVPYGTPVYAAEDGIVEFSGQAGGYGKLVIIRHLDNSKTYYGHNLLLKVNKGDRVKQGKVIALSGNSGTSTGPHLHFEIRINNKHCNPLQYLNKRYLNNGFKI</sequence>
<reference evidence="2" key="1">
    <citation type="submission" date="2019-12" db="EMBL/GenBank/DDBJ databases">
        <authorList>
            <person name="zhang j."/>
            <person name="sun C.M."/>
        </authorList>
    </citation>
    <scope>NUCLEOTIDE SEQUENCE</scope>
    <source>
        <strain evidence="2">NS-1</strain>
    </source>
</reference>
<dbReference type="InterPro" id="IPR016047">
    <property type="entry name" value="M23ase_b-sheet_dom"/>
</dbReference>
<dbReference type="Pfam" id="PF01476">
    <property type="entry name" value="LysM"/>
    <property type="match status" value="2"/>
</dbReference>
<dbReference type="SUPFAM" id="SSF51261">
    <property type="entry name" value="Duplicated hybrid motif"/>
    <property type="match status" value="1"/>
</dbReference>
<dbReference type="PANTHER" id="PTHR21666:SF270">
    <property type="entry name" value="MUREIN HYDROLASE ACTIVATOR ENVC"/>
    <property type="match status" value="1"/>
</dbReference>
<feature type="domain" description="LysM" evidence="1">
    <location>
        <begin position="82"/>
        <end position="126"/>
    </location>
</feature>
<name>A0A8A7K9Y4_9FIRM</name>
<gene>
    <name evidence="2" type="ORF">GM661_09900</name>
</gene>
<dbReference type="EMBL" id="CP046640">
    <property type="protein sequence ID" value="QTL98271.1"/>
    <property type="molecule type" value="Genomic_DNA"/>
</dbReference>
<evidence type="ECO:0000259" key="1">
    <source>
        <dbReference type="PROSITE" id="PS51782"/>
    </source>
</evidence>
<evidence type="ECO:0000313" key="2">
    <source>
        <dbReference type="EMBL" id="QTL98271.1"/>
    </source>
</evidence>
<dbReference type="InterPro" id="IPR036779">
    <property type="entry name" value="LysM_dom_sf"/>
</dbReference>
<dbReference type="FunFam" id="2.70.70.10:FF:000006">
    <property type="entry name" value="M23 family peptidase"/>
    <property type="match status" value="1"/>
</dbReference>
<dbReference type="Gene3D" id="2.70.70.10">
    <property type="entry name" value="Glucose Permease (Domain IIA)"/>
    <property type="match status" value="1"/>
</dbReference>
<accession>A0A8A7K9Y4</accession>
<dbReference type="SMART" id="SM00257">
    <property type="entry name" value="LysM"/>
    <property type="match status" value="2"/>
</dbReference>
<dbReference type="Pfam" id="PF01551">
    <property type="entry name" value="Peptidase_M23"/>
    <property type="match status" value="1"/>
</dbReference>
<dbReference type="GO" id="GO:0004222">
    <property type="term" value="F:metalloendopeptidase activity"/>
    <property type="evidence" value="ECO:0007669"/>
    <property type="project" value="TreeGrafter"/>
</dbReference>
<dbReference type="InterPro" id="IPR018392">
    <property type="entry name" value="LysM"/>
</dbReference>
<dbReference type="AlphaFoldDB" id="A0A8A7K9Y4"/>
<dbReference type="PROSITE" id="PS51782">
    <property type="entry name" value="LYSM"/>
    <property type="match status" value="2"/>
</dbReference>
<dbReference type="InterPro" id="IPR011055">
    <property type="entry name" value="Dup_hybrid_motif"/>
</dbReference>
<organism evidence="2 3">
    <name type="scientific">Iocasia fonsfrigidae</name>
    <dbReference type="NCBI Taxonomy" id="2682810"/>
    <lineage>
        <taxon>Bacteria</taxon>
        <taxon>Bacillati</taxon>
        <taxon>Bacillota</taxon>
        <taxon>Clostridia</taxon>
        <taxon>Halanaerobiales</taxon>
        <taxon>Halanaerobiaceae</taxon>
        <taxon>Iocasia</taxon>
    </lineage>
</organism>
<keyword evidence="3" id="KW-1185">Reference proteome</keyword>
<dbReference type="Proteomes" id="UP000665020">
    <property type="component" value="Chromosome"/>
</dbReference>
<dbReference type="KEGG" id="ifn:GM661_09900"/>
<dbReference type="CDD" id="cd00118">
    <property type="entry name" value="LysM"/>
    <property type="match status" value="2"/>
</dbReference>
<evidence type="ECO:0000313" key="3">
    <source>
        <dbReference type="Proteomes" id="UP000665020"/>
    </source>
</evidence>
<proteinExistence type="predicted"/>
<dbReference type="InterPro" id="IPR050570">
    <property type="entry name" value="Cell_wall_metabolism_enzyme"/>
</dbReference>